<feature type="chain" id="PRO_5033310761" evidence="1">
    <location>
        <begin position="27"/>
        <end position="55"/>
    </location>
</feature>
<reference evidence="2 4" key="2">
    <citation type="journal article" date="2018" name="Plant J.">
        <title>The Physcomitrella patens chromosome-scale assembly reveals moss genome structure and evolution.</title>
        <authorList>
            <person name="Lang D."/>
            <person name="Ullrich K.K."/>
            <person name="Murat F."/>
            <person name="Fuchs J."/>
            <person name="Jenkins J."/>
            <person name="Haas F.B."/>
            <person name="Piednoel M."/>
            <person name="Gundlach H."/>
            <person name="Van Bel M."/>
            <person name="Meyberg R."/>
            <person name="Vives C."/>
            <person name="Morata J."/>
            <person name="Symeonidi A."/>
            <person name="Hiss M."/>
            <person name="Muchero W."/>
            <person name="Kamisugi Y."/>
            <person name="Saleh O."/>
            <person name="Blanc G."/>
            <person name="Decker E.L."/>
            <person name="van Gessel N."/>
            <person name="Grimwood J."/>
            <person name="Hayes R.D."/>
            <person name="Graham S.W."/>
            <person name="Gunter L.E."/>
            <person name="McDaniel S.F."/>
            <person name="Hoernstein S.N.W."/>
            <person name="Larsson A."/>
            <person name="Li F.W."/>
            <person name="Perroud P.F."/>
            <person name="Phillips J."/>
            <person name="Ranjan P."/>
            <person name="Rokshar D.S."/>
            <person name="Rothfels C.J."/>
            <person name="Schneider L."/>
            <person name="Shu S."/>
            <person name="Stevenson D.W."/>
            <person name="Thummler F."/>
            <person name="Tillich M."/>
            <person name="Villarreal Aguilar J.C."/>
            <person name="Widiez T."/>
            <person name="Wong G.K."/>
            <person name="Wymore A."/>
            <person name="Zhang Y."/>
            <person name="Zimmer A.D."/>
            <person name="Quatrano R.S."/>
            <person name="Mayer K.F.X."/>
            <person name="Goodstein D."/>
            <person name="Casacuberta J.M."/>
            <person name="Vandepoele K."/>
            <person name="Reski R."/>
            <person name="Cuming A.C."/>
            <person name="Tuskan G.A."/>
            <person name="Maumus F."/>
            <person name="Salse J."/>
            <person name="Schmutz J."/>
            <person name="Rensing S.A."/>
        </authorList>
    </citation>
    <scope>NUCLEOTIDE SEQUENCE [LARGE SCALE GENOMIC DNA]</scope>
    <source>
        <strain evidence="3 4">cv. Gransden 2004</strain>
    </source>
</reference>
<dbReference type="EnsemblPlants" id="Pp3c15_22910V3.1">
    <property type="protein sequence ID" value="PAC:32927584.CDS.1"/>
    <property type="gene ID" value="Pp3c15_22910"/>
</dbReference>
<dbReference type="InParanoid" id="A0A2K1JE73"/>
<proteinExistence type="predicted"/>
<protein>
    <submittedName>
        <fullName evidence="2 3">Uncharacterized protein</fullName>
    </submittedName>
</protein>
<dbReference type="AlphaFoldDB" id="A0A2K1JE73"/>
<gene>
    <name evidence="2" type="ORF">PHYPA_020117</name>
</gene>
<evidence type="ECO:0000313" key="3">
    <source>
        <dbReference type="EnsemblPlants" id="PAC:32927584.CDS.1"/>
    </source>
</evidence>
<accession>A0A2K1JE73</accession>
<dbReference type="Proteomes" id="UP000006727">
    <property type="component" value="Chromosome 15"/>
</dbReference>
<keyword evidence="4" id="KW-1185">Reference proteome</keyword>
<name>A0A2K1JE73_PHYPA</name>
<sequence length="55" mass="6513">MGPLELPHCHTFLYQVLILFWELTASHFSGEPCQIIRVVESKRKRTIRGRGMENW</sequence>
<reference evidence="3" key="3">
    <citation type="submission" date="2020-12" db="UniProtKB">
        <authorList>
            <consortium name="EnsemblPlants"/>
        </authorList>
    </citation>
    <scope>IDENTIFICATION</scope>
</reference>
<organism evidence="2">
    <name type="scientific">Physcomitrium patens</name>
    <name type="common">Spreading-leaved earth moss</name>
    <name type="synonym">Physcomitrella patens</name>
    <dbReference type="NCBI Taxonomy" id="3218"/>
    <lineage>
        <taxon>Eukaryota</taxon>
        <taxon>Viridiplantae</taxon>
        <taxon>Streptophyta</taxon>
        <taxon>Embryophyta</taxon>
        <taxon>Bryophyta</taxon>
        <taxon>Bryophytina</taxon>
        <taxon>Bryopsida</taxon>
        <taxon>Funariidae</taxon>
        <taxon>Funariales</taxon>
        <taxon>Funariaceae</taxon>
        <taxon>Physcomitrium</taxon>
    </lineage>
</organism>
<dbReference type="Gramene" id="Pp3c15_22910V3.1">
    <property type="protein sequence ID" value="PAC:32927584.CDS.1"/>
    <property type="gene ID" value="Pp3c15_22910"/>
</dbReference>
<evidence type="ECO:0000313" key="4">
    <source>
        <dbReference type="Proteomes" id="UP000006727"/>
    </source>
</evidence>
<evidence type="ECO:0000313" key="2">
    <source>
        <dbReference type="EMBL" id="PNR39837.1"/>
    </source>
</evidence>
<keyword evidence="1" id="KW-0732">Signal</keyword>
<evidence type="ECO:0000256" key="1">
    <source>
        <dbReference type="SAM" id="SignalP"/>
    </source>
</evidence>
<feature type="signal peptide" evidence="1">
    <location>
        <begin position="1"/>
        <end position="26"/>
    </location>
</feature>
<reference evidence="2 4" key="1">
    <citation type="journal article" date="2008" name="Science">
        <title>The Physcomitrella genome reveals evolutionary insights into the conquest of land by plants.</title>
        <authorList>
            <person name="Rensing S."/>
            <person name="Lang D."/>
            <person name="Zimmer A."/>
            <person name="Terry A."/>
            <person name="Salamov A."/>
            <person name="Shapiro H."/>
            <person name="Nishiyama T."/>
            <person name="Perroud P.-F."/>
            <person name="Lindquist E."/>
            <person name="Kamisugi Y."/>
            <person name="Tanahashi T."/>
            <person name="Sakakibara K."/>
            <person name="Fujita T."/>
            <person name="Oishi K."/>
            <person name="Shin-I T."/>
            <person name="Kuroki Y."/>
            <person name="Toyoda A."/>
            <person name="Suzuki Y."/>
            <person name="Hashimoto A."/>
            <person name="Yamaguchi K."/>
            <person name="Sugano A."/>
            <person name="Kohara Y."/>
            <person name="Fujiyama A."/>
            <person name="Anterola A."/>
            <person name="Aoki S."/>
            <person name="Ashton N."/>
            <person name="Barbazuk W.B."/>
            <person name="Barker E."/>
            <person name="Bennetzen J."/>
            <person name="Bezanilla M."/>
            <person name="Blankenship R."/>
            <person name="Cho S.H."/>
            <person name="Dutcher S."/>
            <person name="Estelle M."/>
            <person name="Fawcett J.A."/>
            <person name="Gundlach H."/>
            <person name="Hanada K."/>
            <person name="Heyl A."/>
            <person name="Hicks K.A."/>
            <person name="Hugh J."/>
            <person name="Lohr M."/>
            <person name="Mayer K."/>
            <person name="Melkozernov A."/>
            <person name="Murata T."/>
            <person name="Nelson D."/>
            <person name="Pils B."/>
            <person name="Prigge M."/>
            <person name="Reiss B."/>
            <person name="Renner T."/>
            <person name="Rombauts S."/>
            <person name="Rushton P."/>
            <person name="Sanderfoot A."/>
            <person name="Schween G."/>
            <person name="Shiu S.-H."/>
            <person name="Stueber K."/>
            <person name="Theodoulou F.L."/>
            <person name="Tu H."/>
            <person name="Van de Peer Y."/>
            <person name="Verrier P.J."/>
            <person name="Waters E."/>
            <person name="Wood A."/>
            <person name="Yang L."/>
            <person name="Cove D."/>
            <person name="Cuming A."/>
            <person name="Hasebe M."/>
            <person name="Lucas S."/>
            <person name="Mishler D.B."/>
            <person name="Reski R."/>
            <person name="Grigoriev I."/>
            <person name="Quatrano R.S."/>
            <person name="Boore J.L."/>
        </authorList>
    </citation>
    <scope>NUCLEOTIDE SEQUENCE [LARGE SCALE GENOMIC DNA]</scope>
    <source>
        <strain evidence="3 4">cv. Gransden 2004</strain>
    </source>
</reference>
<dbReference type="EMBL" id="ABEU02000015">
    <property type="protein sequence ID" value="PNR39837.1"/>
    <property type="molecule type" value="Genomic_DNA"/>
</dbReference>